<name>A0ABN8LU87_9CNID</name>
<gene>
    <name evidence="1" type="ORF">PEVE_00000678</name>
</gene>
<keyword evidence="2" id="KW-1185">Reference proteome</keyword>
<protein>
    <submittedName>
        <fullName evidence="1">Uncharacterized protein</fullName>
    </submittedName>
</protein>
<comment type="caution">
    <text evidence="1">The sequence shown here is derived from an EMBL/GenBank/DDBJ whole genome shotgun (WGS) entry which is preliminary data.</text>
</comment>
<evidence type="ECO:0000313" key="2">
    <source>
        <dbReference type="Proteomes" id="UP001159427"/>
    </source>
</evidence>
<organism evidence="1 2">
    <name type="scientific">Porites evermanni</name>
    <dbReference type="NCBI Taxonomy" id="104178"/>
    <lineage>
        <taxon>Eukaryota</taxon>
        <taxon>Metazoa</taxon>
        <taxon>Cnidaria</taxon>
        <taxon>Anthozoa</taxon>
        <taxon>Hexacorallia</taxon>
        <taxon>Scleractinia</taxon>
        <taxon>Fungiina</taxon>
        <taxon>Poritidae</taxon>
        <taxon>Porites</taxon>
    </lineage>
</organism>
<reference evidence="1 2" key="1">
    <citation type="submission" date="2022-05" db="EMBL/GenBank/DDBJ databases">
        <authorList>
            <consortium name="Genoscope - CEA"/>
            <person name="William W."/>
        </authorList>
    </citation>
    <scope>NUCLEOTIDE SEQUENCE [LARGE SCALE GENOMIC DNA]</scope>
</reference>
<accession>A0ABN8LU87</accession>
<sequence>MLHSPLLQCSCRFCICRHIYMPWNSKEIIFLRFAKRCCSFFVDFHLLLSLTLASEGLHCSTIRCLQPLGEKDMVPAFYSIPWSNSLPALAGFCELVCNAFVLMYTQTSISLDKAALGVPKGGQERPYHDTKC</sequence>
<evidence type="ECO:0000313" key="1">
    <source>
        <dbReference type="EMBL" id="CAH3019037.1"/>
    </source>
</evidence>
<dbReference type="Proteomes" id="UP001159427">
    <property type="component" value="Unassembled WGS sequence"/>
</dbReference>
<dbReference type="EMBL" id="CALNXI010000103">
    <property type="protein sequence ID" value="CAH3019037.1"/>
    <property type="molecule type" value="Genomic_DNA"/>
</dbReference>
<proteinExistence type="predicted"/>